<dbReference type="InterPro" id="IPR036063">
    <property type="entry name" value="Smr_dom_sf"/>
</dbReference>
<feature type="domain" description="Smr" evidence="1">
    <location>
        <begin position="207"/>
        <end position="282"/>
    </location>
</feature>
<dbReference type="SUPFAM" id="SSF160443">
    <property type="entry name" value="SMR domain-like"/>
    <property type="match status" value="1"/>
</dbReference>
<dbReference type="PANTHER" id="PTHR46535:SF1">
    <property type="entry name" value="NEDD4-BINDING PROTEIN 2"/>
    <property type="match status" value="1"/>
</dbReference>
<dbReference type="GO" id="GO:0004519">
    <property type="term" value="F:endonuclease activity"/>
    <property type="evidence" value="ECO:0007669"/>
    <property type="project" value="TreeGrafter"/>
</dbReference>
<evidence type="ECO:0000313" key="3">
    <source>
        <dbReference type="Proteomes" id="UP000094801"/>
    </source>
</evidence>
<dbReference type="InterPro" id="IPR002625">
    <property type="entry name" value="Smr_dom"/>
</dbReference>
<gene>
    <name evidence="2" type="ORF">CANARDRAFT_26901</name>
</gene>
<dbReference type="EMBL" id="KV453848">
    <property type="protein sequence ID" value="ODV87499.1"/>
    <property type="molecule type" value="Genomic_DNA"/>
</dbReference>
<dbReference type="GO" id="GO:0005634">
    <property type="term" value="C:nucleus"/>
    <property type="evidence" value="ECO:0007669"/>
    <property type="project" value="TreeGrafter"/>
</dbReference>
<keyword evidence="3" id="KW-1185">Reference proteome</keyword>
<protein>
    <recommendedName>
        <fullName evidence="1">Smr domain-containing protein</fullName>
    </recommendedName>
</protein>
<accession>A0A1E4T6V8</accession>
<evidence type="ECO:0000313" key="2">
    <source>
        <dbReference type="EMBL" id="ODV87499.1"/>
    </source>
</evidence>
<dbReference type="InterPro" id="IPR052772">
    <property type="entry name" value="Endo/PolyKinase_Domain-Protein"/>
</dbReference>
<dbReference type="PANTHER" id="PTHR46535">
    <property type="entry name" value="NEDD4-BINDING PROTEIN 2"/>
    <property type="match status" value="1"/>
</dbReference>
<dbReference type="OrthoDB" id="4080456at2759"/>
<sequence length="303" mass="34757">MENNKNLVETTISYSNILQKKDLEPFGDYIFDPNSKNFKELNSLKSYNSNLNLLNLNFYKNAMKFFKGDLDSILHVSFRLVDDKSVIKKNNLNLLSFKSSEHDYQVNDMSNENANEIEDSNDDDDEEWISISKGNNNVKQDKTSIDQLISESKRLINEGKTYKDKSIRSNYNNRAKELINTAKVQYEQDQSNLIKSLLRISKKENKVDLHGLSVSNSINCVDQSLKLWWDDELNLREVNLKSNSQQSNALFVSSFIIITGRGIHSGGGIGKIKNSVYKFLKDSGYVFEDITAGFKINGKKRYL</sequence>
<dbReference type="STRING" id="983967.A0A1E4T6V8"/>
<name>A0A1E4T6V8_9ASCO</name>
<evidence type="ECO:0000259" key="1">
    <source>
        <dbReference type="PROSITE" id="PS50828"/>
    </source>
</evidence>
<dbReference type="PROSITE" id="PS50828">
    <property type="entry name" value="SMR"/>
    <property type="match status" value="1"/>
</dbReference>
<reference evidence="3" key="1">
    <citation type="submission" date="2016-04" db="EMBL/GenBank/DDBJ databases">
        <title>Comparative genomics of biotechnologically important yeasts.</title>
        <authorList>
            <consortium name="DOE Joint Genome Institute"/>
            <person name="Riley R."/>
            <person name="Haridas S."/>
            <person name="Wolfe K.H."/>
            <person name="Lopes M.R."/>
            <person name="Hittinger C.T."/>
            <person name="Goker M."/>
            <person name="Salamov A."/>
            <person name="Wisecaver J."/>
            <person name="Long T.M."/>
            <person name="Aerts A.L."/>
            <person name="Barry K."/>
            <person name="Choi C."/>
            <person name="Clum A."/>
            <person name="Coughlan A.Y."/>
            <person name="Deshpande S."/>
            <person name="Douglass A.P."/>
            <person name="Hanson S.J."/>
            <person name="Klenk H.-P."/>
            <person name="Labutti K."/>
            <person name="Lapidus A."/>
            <person name="Lindquist E."/>
            <person name="Lipzen A."/>
            <person name="Meier-Kolthoff J.P."/>
            <person name="Ohm R.A."/>
            <person name="Otillar R.P."/>
            <person name="Pangilinan J."/>
            <person name="Peng Y."/>
            <person name="Rokas A."/>
            <person name="Rosa C.A."/>
            <person name="Scheuner C."/>
            <person name="Sibirny A.A."/>
            <person name="Slot J.C."/>
            <person name="Stielow J.B."/>
            <person name="Sun H."/>
            <person name="Kurtzman C.P."/>
            <person name="Blackwell M."/>
            <person name="Grigoriev I.V."/>
            <person name="Jeffries T.W."/>
        </authorList>
    </citation>
    <scope>NUCLEOTIDE SEQUENCE [LARGE SCALE GENOMIC DNA]</scope>
    <source>
        <strain evidence="3">NRRL YB-2248</strain>
    </source>
</reference>
<dbReference type="AlphaFoldDB" id="A0A1E4T6V8"/>
<dbReference type="SMART" id="SM00463">
    <property type="entry name" value="SMR"/>
    <property type="match status" value="1"/>
</dbReference>
<organism evidence="2 3">
    <name type="scientific">[Candida] arabinofermentans NRRL YB-2248</name>
    <dbReference type="NCBI Taxonomy" id="983967"/>
    <lineage>
        <taxon>Eukaryota</taxon>
        <taxon>Fungi</taxon>
        <taxon>Dikarya</taxon>
        <taxon>Ascomycota</taxon>
        <taxon>Saccharomycotina</taxon>
        <taxon>Pichiomycetes</taxon>
        <taxon>Pichiales</taxon>
        <taxon>Pichiaceae</taxon>
        <taxon>Ogataea</taxon>
        <taxon>Ogataea/Candida clade</taxon>
    </lineage>
</organism>
<proteinExistence type="predicted"/>
<dbReference type="Proteomes" id="UP000094801">
    <property type="component" value="Unassembled WGS sequence"/>
</dbReference>
<dbReference type="Gene3D" id="3.30.1370.110">
    <property type="match status" value="1"/>
</dbReference>